<dbReference type="SMART" id="SM00164">
    <property type="entry name" value="TBC"/>
    <property type="match status" value="1"/>
</dbReference>
<feature type="domain" description="Rab-GAP TBC" evidence="2">
    <location>
        <begin position="94"/>
        <end position="343"/>
    </location>
</feature>
<reference evidence="3" key="1">
    <citation type="journal article" date="2010" name="PLoS ONE">
        <title>Morphological and genomic characterization of Filobasidiella depauperata: a homothallic sibling species of the pathogenic cryptococcus species complex.</title>
        <authorList>
            <person name="Rodriguez-Carres M."/>
            <person name="Findley K."/>
            <person name="Sun S."/>
            <person name="Dietrich F.S."/>
            <person name="Heitman J."/>
        </authorList>
    </citation>
    <scope>NUCLEOTIDE SEQUENCE</scope>
    <source>
        <strain evidence="3">CBS7855</strain>
    </source>
</reference>
<feature type="compositionally biased region" description="Low complexity" evidence="1">
    <location>
        <begin position="495"/>
        <end position="504"/>
    </location>
</feature>
<feature type="region of interest" description="Disordered" evidence="1">
    <location>
        <begin position="538"/>
        <end position="649"/>
    </location>
</feature>
<feature type="region of interest" description="Disordered" evidence="1">
    <location>
        <begin position="74"/>
        <end position="93"/>
    </location>
</feature>
<dbReference type="EMBL" id="GU131351">
    <property type="protein sequence ID" value="ACZ80687.1"/>
    <property type="molecule type" value="Genomic_DNA"/>
</dbReference>
<feature type="compositionally biased region" description="Low complexity" evidence="1">
    <location>
        <begin position="554"/>
        <end position="570"/>
    </location>
</feature>
<dbReference type="Gene3D" id="1.10.8.270">
    <property type="entry name" value="putative rabgap domain of human tbc1 domain family member 14 like domains"/>
    <property type="match status" value="1"/>
</dbReference>
<dbReference type="AlphaFoldDB" id="D2JWY4"/>
<dbReference type="InterPro" id="IPR000195">
    <property type="entry name" value="Rab-GAP-TBC_dom"/>
</dbReference>
<feature type="compositionally biased region" description="Acidic residues" evidence="1">
    <location>
        <begin position="81"/>
        <end position="92"/>
    </location>
</feature>
<evidence type="ECO:0000256" key="1">
    <source>
        <dbReference type="SAM" id="MobiDB-lite"/>
    </source>
</evidence>
<sequence length="649" mass="72472">MFAHWPIRYCLSCYRWINLDGERPQELIGTATMLLIGISKEVQSLKSPFWHRSVIYRRSSPFYSKSEKLDSEEKFHSTRLEEDDCSDSEDEATTSPLISRRAIFRRLQELSALEYLQKENLQTTDDQSSMSPLNSSITSPKIILSTESDPTFPESHARKLTSLDMSVSQLPSVEIANRHVSPITLFAPGTLSSSIANPSVSLPSTLLHPDDHRECLIRLLYIFCRSNPQWPYRSSFVDIARVLYLTYAGGGKLDLDYAEEQTFWALSAFIGDIDGLIAEGGIKEALVKFERRLHWVNAPLWAMLQNRGLDSELYAHQWLASIYIRDLPLHRIPRLFDYIISQGPSTPEYQPKIDLIIDIGVALVSLLKTQLSSLHRRVGGQGLWSDVIEEEVENKEEALARNLHLLHAYPLKQVGDIKTVLCEAEELRELRIMAAQNGSNPDILALPVKQATSVSKSQKQTTSTVSNWRKAVGSLWSSWASPVASSPHEESKGVPSSPLKSLKSQPDHSPVALRNRSDSVASSASTIQERLVSFSKHFSPSASPVNHTEEAVNLPRPLLLSSSARPTGRTSSRRESISSSPPRPSLPLNDPLVGSANEFRLMSGPFNSPGRASRGLYQFRNRNKPSFGASSTPSQELERNSEGEMEKGE</sequence>
<dbReference type="Pfam" id="PF00566">
    <property type="entry name" value="RabGAP-TBC"/>
    <property type="match status" value="1"/>
</dbReference>
<evidence type="ECO:0000313" key="3">
    <source>
        <dbReference type="EMBL" id="ACZ80687.1"/>
    </source>
</evidence>
<evidence type="ECO:0000259" key="2">
    <source>
        <dbReference type="PROSITE" id="PS50086"/>
    </source>
</evidence>
<dbReference type="VEuPathDB" id="FungiDB:L203_03844"/>
<accession>D2JWY4</accession>
<dbReference type="VEuPathDB" id="FungiDB:L204_02061"/>
<dbReference type="Gene3D" id="1.10.472.80">
    <property type="entry name" value="Ypt/Rab-GAP domain of gyp1p, domain 3"/>
    <property type="match status" value="1"/>
</dbReference>
<feature type="region of interest" description="Disordered" evidence="1">
    <location>
        <begin position="482"/>
        <end position="524"/>
    </location>
</feature>
<protein>
    <submittedName>
        <fullName evidence="3">Putative GTPase-activating protein</fullName>
    </submittedName>
</protein>
<name>D2JWY4_9TREE</name>
<organism evidence="3">
    <name type="scientific">Cryptococcus depauperatus</name>
    <dbReference type="NCBI Taxonomy" id="5208"/>
    <lineage>
        <taxon>Eukaryota</taxon>
        <taxon>Fungi</taxon>
        <taxon>Dikarya</taxon>
        <taxon>Basidiomycota</taxon>
        <taxon>Agaricomycotina</taxon>
        <taxon>Tremellomycetes</taxon>
        <taxon>Tremellales</taxon>
        <taxon>Cryptococcaceae</taxon>
        <taxon>Cryptococcus</taxon>
    </lineage>
</organism>
<feature type="compositionally biased region" description="Basic and acidic residues" evidence="1">
    <location>
        <begin position="636"/>
        <end position="649"/>
    </location>
</feature>
<dbReference type="SUPFAM" id="SSF47923">
    <property type="entry name" value="Ypt/Rab-GAP domain of gyp1p"/>
    <property type="match status" value="2"/>
</dbReference>
<dbReference type="PROSITE" id="PS50086">
    <property type="entry name" value="TBC_RABGAP"/>
    <property type="match status" value="1"/>
</dbReference>
<dbReference type="InterPro" id="IPR035969">
    <property type="entry name" value="Rab-GAP_TBC_sf"/>
</dbReference>
<proteinExistence type="predicted"/>